<dbReference type="PANTHER" id="PTHR43780">
    <property type="entry name" value="1-AMINOCYCLOPROPANE-1-CARBOXYLATE DEAMINASE-RELATED"/>
    <property type="match status" value="1"/>
</dbReference>
<proteinExistence type="inferred from homology"/>
<accession>A0A0F9D656</accession>
<name>A0A0F9D656_9ZZZZ</name>
<organism evidence="5">
    <name type="scientific">marine sediment metagenome</name>
    <dbReference type="NCBI Taxonomy" id="412755"/>
    <lineage>
        <taxon>unclassified sequences</taxon>
        <taxon>metagenomes</taxon>
        <taxon>ecological metagenomes</taxon>
    </lineage>
</organism>
<reference evidence="5" key="1">
    <citation type="journal article" date="2015" name="Nature">
        <title>Complex archaea that bridge the gap between prokaryotes and eukaryotes.</title>
        <authorList>
            <person name="Spang A."/>
            <person name="Saw J.H."/>
            <person name="Jorgensen S.L."/>
            <person name="Zaremba-Niedzwiedzka K."/>
            <person name="Martijn J."/>
            <person name="Lind A.E."/>
            <person name="van Eijk R."/>
            <person name="Schleper C."/>
            <person name="Guy L."/>
            <person name="Ettema T.J."/>
        </authorList>
    </citation>
    <scope>NUCLEOTIDE SEQUENCE</scope>
</reference>
<dbReference type="SUPFAM" id="SSF53686">
    <property type="entry name" value="Tryptophan synthase beta subunit-like PLP-dependent enzymes"/>
    <property type="match status" value="1"/>
</dbReference>
<dbReference type="InterPro" id="IPR001926">
    <property type="entry name" value="TrpB-like_PALP"/>
</dbReference>
<comment type="similarity">
    <text evidence="2">Belongs to the ACC deaminase/D-cysteine desulfhydrase family.</text>
</comment>
<evidence type="ECO:0000256" key="3">
    <source>
        <dbReference type="ARBA" id="ARBA00022898"/>
    </source>
</evidence>
<dbReference type="PANTHER" id="PTHR43780:SF2">
    <property type="entry name" value="1-AMINOCYCLOPROPANE-1-CARBOXYLATE DEAMINASE-RELATED"/>
    <property type="match status" value="1"/>
</dbReference>
<sequence>MRLQPRLPYLLWVGASTPLGCVGFVNAALEMADQVRERLLPEPRAVLLPLGSNGTAAGLLLGLRLAGLDTSVIAVRVSNMPTVGARGVARLANATARLLRQRGASIPSRSFRPDDLTVISDAEARRYGHPTRKGEEAKELLSRLEELTLDSTYTAKTVAALIERSDLPQPLLYWHTLNA</sequence>
<evidence type="ECO:0000313" key="5">
    <source>
        <dbReference type="EMBL" id="KKL07563.1"/>
    </source>
</evidence>
<dbReference type="AlphaFoldDB" id="A0A0F9D656"/>
<feature type="domain" description="Tryptophan synthase beta chain-like PALP" evidence="4">
    <location>
        <begin position="16"/>
        <end position="166"/>
    </location>
</feature>
<dbReference type="InterPro" id="IPR036052">
    <property type="entry name" value="TrpB-like_PALP_sf"/>
</dbReference>
<dbReference type="InterPro" id="IPR027278">
    <property type="entry name" value="ACCD_DCysDesulf"/>
</dbReference>
<dbReference type="Gene3D" id="3.40.50.1100">
    <property type="match status" value="1"/>
</dbReference>
<comment type="cofactor">
    <cofactor evidence="1">
        <name>pyridoxal 5'-phosphate</name>
        <dbReference type="ChEBI" id="CHEBI:597326"/>
    </cofactor>
</comment>
<dbReference type="EMBL" id="LAZR01043241">
    <property type="protein sequence ID" value="KKL07563.1"/>
    <property type="molecule type" value="Genomic_DNA"/>
</dbReference>
<dbReference type="Pfam" id="PF00291">
    <property type="entry name" value="PALP"/>
    <property type="match status" value="1"/>
</dbReference>
<dbReference type="GO" id="GO:0019148">
    <property type="term" value="F:D-cysteine desulfhydrase activity"/>
    <property type="evidence" value="ECO:0007669"/>
    <property type="project" value="TreeGrafter"/>
</dbReference>
<protein>
    <recommendedName>
        <fullName evidence="4">Tryptophan synthase beta chain-like PALP domain-containing protein</fullName>
    </recommendedName>
</protein>
<evidence type="ECO:0000256" key="1">
    <source>
        <dbReference type="ARBA" id="ARBA00001933"/>
    </source>
</evidence>
<gene>
    <name evidence="5" type="ORF">LCGC14_2584790</name>
</gene>
<evidence type="ECO:0000259" key="4">
    <source>
        <dbReference type="Pfam" id="PF00291"/>
    </source>
</evidence>
<evidence type="ECO:0000256" key="2">
    <source>
        <dbReference type="ARBA" id="ARBA00008639"/>
    </source>
</evidence>
<comment type="caution">
    <text evidence="5">The sequence shown here is derived from an EMBL/GenBank/DDBJ whole genome shotgun (WGS) entry which is preliminary data.</text>
</comment>
<feature type="non-terminal residue" evidence="5">
    <location>
        <position position="179"/>
    </location>
</feature>
<keyword evidence="3" id="KW-0663">Pyridoxal phosphate</keyword>